<name>A0A430FW10_9BIFI</name>
<dbReference type="EMBL" id="QXGK01000003">
    <property type="protein sequence ID" value="RSX58057.1"/>
    <property type="molecule type" value="Genomic_DNA"/>
</dbReference>
<evidence type="ECO:0008006" key="3">
    <source>
        <dbReference type="Google" id="ProtNLM"/>
    </source>
</evidence>
<dbReference type="Gene3D" id="3.40.50.2020">
    <property type="match status" value="1"/>
</dbReference>
<evidence type="ECO:0000313" key="2">
    <source>
        <dbReference type="Proteomes" id="UP000287470"/>
    </source>
</evidence>
<proteinExistence type="predicted"/>
<organism evidence="1 2">
    <name type="scientific">Bifidobacterium samirii</name>
    <dbReference type="NCBI Taxonomy" id="2306974"/>
    <lineage>
        <taxon>Bacteria</taxon>
        <taxon>Bacillati</taxon>
        <taxon>Actinomycetota</taxon>
        <taxon>Actinomycetes</taxon>
        <taxon>Bifidobacteriales</taxon>
        <taxon>Bifidobacteriaceae</taxon>
        <taxon>Bifidobacterium</taxon>
    </lineage>
</organism>
<evidence type="ECO:0000313" key="1">
    <source>
        <dbReference type="EMBL" id="RSX58057.1"/>
    </source>
</evidence>
<protein>
    <recommendedName>
        <fullName evidence="3">Phosphoribosyl transferase</fullName>
    </recommendedName>
</protein>
<comment type="caution">
    <text evidence="1">The sequence shown here is derived from an EMBL/GenBank/DDBJ whole genome shotgun (WGS) entry which is preliminary data.</text>
</comment>
<accession>A0A430FW10</accession>
<dbReference type="InterPro" id="IPR029057">
    <property type="entry name" value="PRTase-like"/>
</dbReference>
<dbReference type="AlphaFoldDB" id="A0A430FW10"/>
<gene>
    <name evidence="1" type="ORF">D2E24_0417</name>
</gene>
<sequence length="271" mass="30244">MSMSDADIHQEIVNSVGRYARTVVYSSPAKCVCPTCGGPKSSRPDRCWACQKTIADAEAQGVPEEKLANRVRLGYYAIEYRDRMYKTVFGYKEKSPTSTEYRKTVELLLLDPLVLHFQCLTQVAGNVPVSAWATVPSTSSSRRYGEQHPLNAIVSSIFGQKVPEILLNAEEKKKRRFSKSLFSVSEETIPDDMAQHVLLIEDSWVSGTTVQSAAAALKQAGAQQVSVFCVARILDLEYCTEKLDKSTAQEFREREFDQDACIWGLPPHPLV</sequence>
<dbReference type="Proteomes" id="UP000287470">
    <property type="component" value="Unassembled WGS sequence"/>
</dbReference>
<dbReference type="SUPFAM" id="SSF53271">
    <property type="entry name" value="PRTase-like"/>
    <property type="match status" value="1"/>
</dbReference>
<keyword evidence="2" id="KW-1185">Reference proteome</keyword>
<reference evidence="1 2" key="1">
    <citation type="submission" date="2018-09" db="EMBL/GenBank/DDBJ databases">
        <title>Characterization of the phylogenetic diversity of five novel species belonging to the genus Bifidobacterium.</title>
        <authorList>
            <person name="Lugli G.A."/>
            <person name="Duranti S."/>
            <person name="Milani C."/>
        </authorList>
    </citation>
    <scope>NUCLEOTIDE SEQUENCE [LARGE SCALE GENOMIC DNA]</scope>
    <source>
        <strain evidence="1 2">2033B</strain>
    </source>
</reference>